<feature type="domain" description="ER-bound oxygenase mpaB/mpaB'/Rubber oxygenase catalytic" evidence="2">
    <location>
        <begin position="54"/>
        <end position="271"/>
    </location>
</feature>
<accession>A0A051TYG1</accession>
<comment type="caution">
    <text evidence="3">The sequence shown here is derived from an EMBL/GenBank/DDBJ whole genome shotgun (WGS) entry which is preliminary data.</text>
</comment>
<dbReference type="GO" id="GO:0016491">
    <property type="term" value="F:oxidoreductase activity"/>
    <property type="evidence" value="ECO:0007669"/>
    <property type="project" value="InterPro"/>
</dbReference>
<sequence length="305" mass="33994">MSAAPAGPAAPSAMHPDGPGAAAPPDRRAQRVDTDSVNTSFLAEEMSPWLTPAYGAANVVMQLANAGVAYGVMESKVDSGNLHKHPFKRARTTFTYIAVAIGGKAKDRRVYREAVNAAHVPVRSGPHSPVRYNAFDPALQLWVASCMAAVFEDTRRLRGGRSRHDPETIHRAASVFATTLQVPPDMWPADRAAAQRYWREQLDRLDFDERMRAYLIGIARLNFLPAPIPALLGSWNLFMTLGYLPAQLREKLGFGWSEAQQRRFDRWQRVLGVLDLFTPRFLMRLGVKAVVWDMRMRRITGATVV</sequence>
<gene>
    <name evidence="3" type="ORF">K875_02932</name>
</gene>
<organism evidence="3 4">
    <name type="scientific">Mycobacterium [tuberculosis] TKK-01-0051</name>
    <dbReference type="NCBI Taxonomy" id="1324261"/>
    <lineage>
        <taxon>Bacteria</taxon>
        <taxon>Bacillati</taxon>
        <taxon>Actinomycetota</taxon>
        <taxon>Actinomycetes</taxon>
        <taxon>Mycobacteriales</taxon>
        <taxon>Mycobacteriaceae</taxon>
        <taxon>Mycobacterium</taxon>
        <taxon>Mycobacterium avium complex (MAC)</taxon>
    </lineage>
</organism>
<name>A0A051TYG1_9MYCO</name>
<dbReference type="Pfam" id="PF09995">
    <property type="entry name" value="MPAB_Lcp_cat"/>
    <property type="match status" value="1"/>
</dbReference>
<evidence type="ECO:0000256" key="1">
    <source>
        <dbReference type="SAM" id="MobiDB-lite"/>
    </source>
</evidence>
<evidence type="ECO:0000259" key="2">
    <source>
        <dbReference type="Pfam" id="PF09995"/>
    </source>
</evidence>
<feature type="compositionally biased region" description="Low complexity" evidence="1">
    <location>
        <begin position="1"/>
        <end position="24"/>
    </location>
</feature>
<feature type="compositionally biased region" description="Basic and acidic residues" evidence="1">
    <location>
        <begin position="25"/>
        <end position="34"/>
    </location>
</feature>
<evidence type="ECO:0000313" key="4">
    <source>
        <dbReference type="Proteomes" id="UP000025947"/>
    </source>
</evidence>
<keyword evidence="4" id="KW-1185">Reference proteome</keyword>
<proteinExistence type="predicted"/>
<dbReference type="PANTHER" id="PTHR36151">
    <property type="entry name" value="BLR2777 PROTEIN"/>
    <property type="match status" value="1"/>
</dbReference>
<evidence type="ECO:0000313" key="3">
    <source>
        <dbReference type="EMBL" id="KBZ62012.1"/>
    </source>
</evidence>
<dbReference type="AlphaFoldDB" id="A0A051TYG1"/>
<feature type="region of interest" description="Disordered" evidence="1">
    <location>
        <begin position="1"/>
        <end position="34"/>
    </location>
</feature>
<reference evidence="3 4" key="1">
    <citation type="submission" date="2014-04" db="EMBL/GenBank/DDBJ databases">
        <title>The Genome Sequence of Mycobacterium tuberculosis TKK-01-0051.</title>
        <authorList>
            <consortium name="The Broad Institute Genomics Platform"/>
            <consortium name="The Broad Institute Genome Sequencing Center for Infectious Disease"/>
            <person name="Earl A.M."/>
            <person name="Cohen K."/>
            <person name="Pym A."/>
            <person name="Bishai W."/>
            <person name="Maharaj K."/>
            <person name="Desjardins C."/>
            <person name="Abeel T."/>
            <person name="Young S."/>
            <person name="Zeng Q."/>
            <person name="Gargeya S."/>
            <person name="Abouelleil A."/>
            <person name="Alvarado L."/>
            <person name="Chapman S.B."/>
            <person name="Gainer-Dewar J."/>
            <person name="Goldberg J."/>
            <person name="Griggs A."/>
            <person name="Gujja S."/>
            <person name="Hansen M."/>
            <person name="Howarth C."/>
            <person name="Imamovic A."/>
            <person name="Larimer J."/>
            <person name="Murphy C."/>
            <person name="Naylor J."/>
            <person name="Pearson M."/>
            <person name="Poon T.W."/>
            <person name="Priest M."/>
            <person name="Roberts A."/>
            <person name="Saif S."/>
            <person name="Shea T."/>
            <person name="Sykes S."/>
            <person name="Wortman J."/>
            <person name="Nusbaum C."/>
            <person name="Birren B."/>
        </authorList>
    </citation>
    <scope>NUCLEOTIDE SEQUENCE [LARGE SCALE GENOMIC DNA]</scope>
    <source>
        <strain evidence="3 4">TKK-01-0051</strain>
    </source>
</reference>
<dbReference type="PATRIC" id="fig|1324261.3.peg.2952"/>
<dbReference type="Proteomes" id="UP000025947">
    <property type="component" value="Unassembled WGS sequence"/>
</dbReference>
<dbReference type="InterPro" id="IPR018713">
    <property type="entry name" value="MPAB/Lcp_cat_dom"/>
</dbReference>
<dbReference type="HOGENOM" id="CLU_059206_3_0_11"/>
<protein>
    <recommendedName>
        <fullName evidence="2">ER-bound oxygenase mpaB/mpaB'/Rubber oxygenase catalytic domain-containing protein</fullName>
    </recommendedName>
</protein>
<dbReference type="EMBL" id="JLXW01000008">
    <property type="protein sequence ID" value="KBZ62012.1"/>
    <property type="molecule type" value="Genomic_DNA"/>
</dbReference>
<dbReference type="PANTHER" id="PTHR36151:SF3">
    <property type="entry name" value="ER-BOUND OXYGENASE MPAB_MPAB'_RUBBER OXYGENASE CATALYTIC DOMAIN-CONTAINING PROTEIN"/>
    <property type="match status" value="1"/>
</dbReference>